<evidence type="ECO:0000313" key="8">
    <source>
        <dbReference type="Proteomes" id="UP001147695"/>
    </source>
</evidence>
<dbReference type="Proteomes" id="UP001147695">
    <property type="component" value="Unassembled WGS sequence"/>
</dbReference>
<dbReference type="GO" id="GO:0006357">
    <property type="term" value="P:regulation of transcription by RNA polymerase II"/>
    <property type="evidence" value="ECO:0007669"/>
    <property type="project" value="TreeGrafter"/>
</dbReference>
<keyword evidence="1" id="KW-0479">Metal-binding</keyword>
<dbReference type="InterPro" id="IPR011011">
    <property type="entry name" value="Znf_FYVE_PHD"/>
</dbReference>
<feature type="compositionally biased region" description="Basic and acidic residues" evidence="5">
    <location>
        <begin position="97"/>
        <end position="116"/>
    </location>
</feature>
<accession>A0A9W9Q971</accession>
<dbReference type="GO" id="GO:0008270">
    <property type="term" value="F:zinc ion binding"/>
    <property type="evidence" value="ECO:0007669"/>
    <property type="project" value="UniProtKB-KW"/>
</dbReference>
<keyword evidence="3" id="KW-0862">Zinc</keyword>
<dbReference type="InterPro" id="IPR001965">
    <property type="entry name" value="Znf_PHD"/>
</dbReference>
<dbReference type="GO" id="GO:0032221">
    <property type="term" value="C:Rpd3S complex"/>
    <property type="evidence" value="ECO:0007669"/>
    <property type="project" value="TreeGrafter"/>
</dbReference>
<feature type="region of interest" description="Disordered" evidence="5">
    <location>
        <begin position="17"/>
        <end position="210"/>
    </location>
</feature>
<name>A0A9W9Q971_PENBR</name>
<feature type="region of interest" description="Disordered" evidence="5">
    <location>
        <begin position="1041"/>
        <end position="1112"/>
    </location>
</feature>
<feature type="compositionally biased region" description="Polar residues" evidence="5">
    <location>
        <begin position="445"/>
        <end position="467"/>
    </location>
</feature>
<evidence type="ECO:0000256" key="1">
    <source>
        <dbReference type="ARBA" id="ARBA00022723"/>
    </source>
</evidence>
<dbReference type="PANTHER" id="PTHR47636:SF1">
    <property type="entry name" value="TRANSCRIPTIONAL REGULATORY PROTEIN RCO1"/>
    <property type="match status" value="1"/>
</dbReference>
<organism evidence="7 8">
    <name type="scientific">Penicillium brevicompactum</name>
    <dbReference type="NCBI Taxonomy" id="5074"/>
    <lineage>
        <taxon>Eukaryota</taxon>
        <taxon>Fungi</taxon>
        <taxon>Dikarya</taxon>
        <taxon>Ascomycota</taxon>
        <taxon>Pezizomycotina</taxon>
        <taxon>Eurotiomycetes</taxon>
        <taxon>Eurotiomycetidae</taxon>
        <taxon>Eurotiales</taxon>
        <taxon>Aspergillaceae</taxon>
        <taxon>Penicillium</taxon>
    </lineage>
</organism>
<evidence type="ECO:0000256" key="2">
    <source>
        <dbReference type="ARBA" id="ARBA00022771"/>
    </source>
</evidence>
<feature type="compositionally biased region" description="Basic and acidic residues" evidence="5">
    <location>
        <begin position="520"/>
        <end position="539"/>
    </location>
</feature>
<reference evidence="7" key="1">
    <citation type="submission" date="2022-12" db="EMBL/GenBank/DDBJ databases">
        <authorList>
            <person name="Petersen C."/>
        </authorList>
    </citation>
    <scope>NUCLEOTIDE SEQUENCE</scope>
    <source>
        <strain evidence="7">IBT 35673</strain>
    </source>
</reference>
<feature type="region of interest" description="Disordered" evidence="5">
    <location>
        <begin position="445"/>
        <end position="574"/>
    </location>
</feature>
<feature type="compositionally biased region" description="Basic residues" evidence="5">
    <location>
        <begin position="1081"/>
        <end position="1091"/>
    </location>
</feature>
<proteinExistence type="predicted"/>
<dbReference type="InterPro" id="IPR052819">
    <property type="entry name" value="Chromatin_regulatory_protein"/>
</dbReference>
<sequence>METVRRASKRIFAKMAQAKEAEQAEHKAQAEKAQQASDAPKAKKIKTSKAPKAPKAAKAATAPKVDKASKVEKAPEANNGSQPETSNKTTKLVLKAPKPEQAPKAEKAPKAAEAAKVKNAPKAKKATKVEKVPKVEKTTKPNKITKAPKEKKAPKPKKAAASKAKAEPLPPAATGSTQLGDLKASAQPVTRRKLQKKPPGPSQPDLQLDTSLRTMKPIGEYPSPAEYRAVAVSPRIPPRRDEIDATPTLASDSGLENPTIAKDHVEYLATAPAAPIPSPDVETPADESTPQVSLEDIKWIYNHEEFAVPRAVLYDIPIPRWPNYNYPRIRAMMEVSITHNCATGTPVHVRNLLYLWWKSHKDEFYCCLIDNLCKNEEDRVIDYTQALQLVLSEEEDKAQDWYAEYVRDTLPLAKLPHVAEAAHELNGPPVSPEIEMSPPATISQMLQTSQEPQMPQGSDSGLSSINPFAQAPAFKPSDIYRDTTGPRLEELFTNGKSNTAPLKRPKKPCPVNENAFQRKRQWESDSDHDERMNEKRLRFSEQQPSLMDMEFPESSMRSTVGLGPESESESDLDRSEYTFEGIPRSILRGDPRAIEAARTLPPEGEILDPEIGGDWALEPPLCMQRQQVSTPPPQSNRPHKKRKRNKGKQRARSLSVDTTISTLSSLSNSCYSLRFNDWDAPHQPRQMPNSMYSTPENNDECEECGKGGNLVCCDTCPRAYHFKCLVPALDPNNPPQGDWHCPKCSIRNTFTTLIAHSNEHLKKTEYSAPQDVKDHFVGVDEGIVYDADYARNLKHQRYYKSAPHLPRLTKPPKQDGPTAYAHPMLLREVDTKGETIRCNNCGLSSEGVRPIITCDYCPSRFHLDCLDPPRAHPPNPKVGWMCPNHVTPEDMIVTKENCGHERARRVRRTKNMAYVDCDILLPDDPNQSLFDEEYREKRARFLAGDVVLNFIGAVKEDHRERQVKYAAKVEKKCLDLTRQITHEFLERQGAAGAKEPTSEVPASLKENVTTSVRNMIAGAPVTTNDLDAATLLLGLARTLAEPTPSSSKGQETVDLTEPIPSPKAASANSVESEKTDTQKAPRLKIFHRGKRARDDEGSLEEPAQKRQHTDSE</sequence>
<evidence type="ECO:0000256" key="4">
    <source>
        <dbReference type="PROSITE-ProRule" id="PRU00146"/>
    </source>
</evidence>
<dbReference type="AlphaFoldDB" id="A0A9W9Q971"/>
<dbReference type="CDD" id="cd15532">
    <property type="entry name" value="PHD2_CHD_II"/>
    <property type="match status" value="1"/>
</dbReference>
<dbReference type="InterPro" id="IPR013083">
    <property type="entry name" value="Znf_RING/FYVE/PHD"/>
</dbReference>
<evidence type="ECO:0000313" key="7">
    <source>
        <dbReference type="EMBL" id="KAJ5329501.1"/>
    </source>
</evidence>
<gene>
    <name evidence="7" type="ORF">N7452_009891</name>
</gene>
<evidence type="ECO:0000259" key="6">
    <source>
        <dbReference type="PROSITE" id="PS50016"/>
    </source>
</evidence>
<dbReference type="PROSITE" id="PS50016">
    <property type="entry name" value="ZF_PHD_2"/>
    <property type="match status" value="2"/>
</dbReference>
<keyword evidence="2 4" id="KW-0863">Zinc-finger</keyword>
<feature type="compositionally biased region" description="Basic and acidic residues" evidence="5">
    <location>
        <begin position="127"/>
        <end position="139"/>
    </location>
</feature>
<comment type="caution">
    <text evidence="7">The sequence shown here is derived from an EMBL/GenBank/DDBJ whole genome shotgun (WGS) entry which is preliminary data.</text>
</comment>
<dbReference type="CDD" id="cd15534">
    <property type="entry name" value="PHD2_PHF12_Rco1"/>
    <property type="match status" value="1"/>
</dbReference>
<feature type="compositionally biased region" description="Basic and acidic residues" evidence="5">
    <location>
        <begin position="17"/>
        <end position="30"/>
    </location>
</feature>
<dbReference type="PANTHER" id="PTHR47636">
    <property type="entry name" value="TRANSCRIPTIONAL REGULATORY PROTEIN RCO1"/>
    <property type="match status" value="1"/>
</dbReference>
<dbReference type="Pfam" id="PF00628">
    <property type="entry name" value="PHD"/>
    <property type="match status" value="2"/>
</dbReference>
<evidence type="ECO:0000256" key="5">
    <source>
        <dbReference type="SAM" id="MobiDB-lite"/>
    </source>
</evidence>
<feature type="region of interest" description="Disordered" evidence="5">
    <location>
        <begin position="625"/>
        <end position="656"/>
    </location>
</feature>
<evidence type="ECO:0000256" key="3">
    <source>
        <dbReference type="ARBA" id="ARBA00022833"/>
    </source>
</evidence>
<reference evidence="7" key="2">
    <citation type="journal article" date="2023" name="IMA Fungus">
        <title>Comparative genomic study of the Penicillium genus elucidates a diverse pangenome and 15 lateral gene transfer events.</title>
        <authorList>
            <person name="Petersen C."/>
            <person name="Sorensen T."/>
            <person name="Nielsen M.R."/>
            <person name="Sondergaard T.E."/>
            <person name="Sorensen J.L."/>
            <person name="Fitzpatrick D.A."/>
            <person name="Frisvad J.C."/>
            <person name="Nielsen K.L."/>
        </authorList>
    </citation>
    <scope>NUCLEOTIDE SEQUENCE</scope>
    <source>
        <strain evidence="7">IBT 35673</strain>
    </source>
</reference>
<feature type="compositionally biased region" description="Basic residues" evidence="5">
    <location>
        <begin position="637"/>
        <end position="651"/>
    </location>
</feature>
<dbReference type="InterPro" id="IPR019786">
    <property type="entry name" value="Zinc_finger_PHD-type_CS"/>
</dbReference>
<dbReference type="Gene3D" id="3.30.40.10">
    <property type="entry name" value="Zinc/RING finger domain, C3HC4 (zinc finger)"/>
    <property type="match status" value="2"/>
</dbReference>
<dbReference type="EMBL" id="JAPZBQ010000005">
    <property type="protein sequence ID" value="KAJ5329501.1"/>
    <property type="molecule type" value="Genomic_DNA"/>
</dbReference>
<feature type="compositionally biased region" description="Basic and acidic residues" evidence="5">
    <location>
        <begin position="1092"/>
        <end position="1112"/>
    </location>
</feature>
<protein>
    <submittedName>
        <fullName evidence="7">Zinc finger PHD-finger</fullName>
    </submittedName>
</protein>
<dbReference type="InterPro" id="IPR019787">
    <property type="entry name" value="Znf_PHD-finger"/>
</dbReference>
<feature type="domain" description="PHD-type" evidence="6">
    <location>
        <begin position="698"/>
        <end position="747"/>
    </location>
</feature>
<feature type="compositionally biased region" description="Basic and acidic residues" evidence="5">
    <location>
        <begin position="64"/>
        <end position="75"/>
    </location>
</feature>
<dbReference type="PROSITE" id="PS01359">
    <property type="entry name" value="ZF_PHD_1"/>
    <property type="match status" value="1"/>
</dbReference>
<feature type="domain" description="PHD-type" evidence="6">
    <location>
        <begin position="835"/>
        <end position="888"/>
    </location>
</feature>
<dbReference type="SUPFAM" id="SSF57903">
    <property type="entry name" value="FYVE/PHD zinc finger"/>
    <property type="match status" value="2"/>
</dbReference>
<feature type="compositionally biased region" description="Polar residues" evidence="5">
    <location>
        <begin position="78"/>
        <end position="90"/>
    </location>
</feature>
<dbReference type="SMART" id="SM00249">
    <property type="entry name" value="PHD"/>
    <property type="match status" value="2"/>
</dbReference>
<feature type="compositionally biased region" description="Low complexity" evidence="5">
    <location>
        <begin position="50"/>
        <end position="63"/>
    </location>
</feature>